<dbReference type="GO" id="GO:0051012">
    <property type="term" value="P:microtubule sliding"/>
    <property type="evidence" value="ECO:0007669"/>
    <property type="project" value="UniProtKB-UniRule"/>
</dbReference>
<dbReference type="InterPro" id="IPR056795">
    <property type="entry name" value="PAC1-like_LisH-like_dom"/>
</dbReference>
<comment type="caution">
    <text evidence="14">The sequence shown here is derived from an EMBL/GenBank/DDBJ whole genome shotgun (WGS) entry which is preliminary data.</text>
</comment>
<dbReference type="GO" id="GO:0005874">
    <property type="term" value="C:microtubule"/>
    <property type="evidence" value="ECO:0007669"/>
    <property type="project" value="UniProtKB-KW"/>
</dbReference>
<dbReference type="AlphaFoldDB" id="A0A9W7XIV3"/>
<dbReference type="InterPro" id="IPR020472">
    <property type="entry name" value="WD40_PAC1"/>
</dbReference>
<dbReference type="CDD" id="cd00200">
    <property type="entry name" value="WD40"/>
    <property type="match status" value="1"/>
</dbReference>
<evidence type="ECO:0000256" key="1">
    <source>
        <dbReference type="ARBA" id="ARBA00022448"/>
    </source>
</evidence>
<dbReference type="HAMAP" id="MF_03141">
    <property type="entry name" value="lis1"/>
    <property type="match status" value="1"/>
</dbReference>
<evidence type="ECO:0000256" key="9">
    <source>
        <dbReference type="ARBA" id="ARBA00023212"/>
    </source>
</evidence>
<evidence type="ECO:0000256" key="2">
    <source>
        <dbReference type="ARBA" id="ARBA00022490"/>
    </source>
</evidence>
<keyword evidence="15" id="KW-1185">Reference proteome</keyword>
<evidence type="ECO:0000256" key="12">
    <source>
        <dbReference type="PROSITE-ProRule" id="PRU00221"/>
    </source>
</evidence>
<feature type="repeat" description="WD" evidence="12">
    <location>
        <begin position="360"/>
        <end position="401"/>
    </location>
</feature>
<dbReference type="InterPro" id="IPR019775">
    <property type="entry name" value="WD40_repeat_CS"/>
</dbReference>
<evidence type="ECO:0000256" key="3">
    <source>
        <dbReference type="ARBA" id="ARBA00022574"/>
    </source>
</evidence>
<reference evidence="14" key="1">
    <citation type="submission" date="2022-07" db="EMBL/GenBank/DDBJ databases">
        <title>Phylogenomic reconstructions and comparative analyses of Kickxellomycotina fungi.</title>
        <authorList>
            <person name="Reynolds N.K."/>
            <person name="Stajich J.E."/>
            <person name="Barry K."/>
            <person name="Grigoriev I.V."/>
            <person name="Crous P."/>
            <person name="Smith M.E."/>
        </authorList>
    </citation>
    <scope>NUCLEOTIDE SEQUENCE</scope>
    <source>
        <strain evidence="14">NBRC 105413</strain>
    </source>
</reference>
<dbReference type="EMBL" id="JANBOH010000219">
    <property type="protein sequence ID" value="KAJ1643796.1"/>
    <property type="molecule type" value="Genomic_DNA"/>
</dbReference>
<keyword evidence="6" id="KW-0677">Repeat</keyword>
<dbReference type="PRINTS" id="PR00320">
    <property type="entry name" value="GPROTEINBRPT"/>
</dbReference>
<keyword evidence="1 11" id="KW-0813">Transport</keyword>
<dbReference type="Gene3D" id="1.20.960.30">
    <property type="match status" value="1"/>
</dbReference>
<proteinExistence type="inferred from homology"/>
<keyword evidence="3 12" id="KW-0853">WD repeat</keyword>
<dbReference type="InterPro" id="IPR006594">
    <property type="entry name" value="LisH"/>
</dbReference>
<dbReference type="GO" id="GO:0000922">
    <property type="term" value="C:spindle pole"/>
    <property type="evidence" value="ECO:0007669"/>
    <property type="project" value="UniProtKB-SubCell"/>
</dbReference>
<comment type="domain">
    <text evidence="11">Dimerization mediated by the LisH domain may be required to activate dynein.</text>
</comment>
<keyword evidence="7 11" id="KW-0498">Mitosis</keyword>
<dbReference type="SUPFAM" id="SSF50978">
    <property type="entry name" value="WD40 repeat-like"/>
    <property type="match status" value="1"/>
</dbReference>
<dbReference type="Proteomes" id="UP001145021">
    <property type="component" value="Unassembled WGS sequence"/>
</dbReference>
<dbReference type="GO" id="GO:0000132">
    <property type="term" value="P:establishment of mitotic spindle orientation"/>
    <property type="evidence" value="ECO:0007669"/>
    <property type="project" value="UniProtKB-UniRule"/>
</dbReference>
<dbReference type="GO" id="GO:0005875">
    <property type="term" value="C:microtubule associated complex"/>
    <property type="evidence" value="ECO:0007669"/>
    <property type="project" value="UniProtKB-UniRule"/>
</dbReference>
<dbReference type="SMART" id="SM00320">
    <property type="entry name" value="WD40"/>
    <property type="match status" value="7"/>
</dbReference>
<evidence type="ECO:0000256" key="5">
    <source>
        <dbReference type="ARBA" id="ARBA00022701"/>
    </source>
</evidence>
<keyword evidence="4 11" id="KW-0132">Cell division</keyword>
<gene>
    <name evidence="11 14" type="primary">LIS1</name>
    <name evidence="11" type="synonym">PAC1</name>
    <name evidence="14" type="ORF">LPJ64_004459</name>
</gene>
<dbReference type="Pfam" id="PF00400">
    <property type="entry name" value="WD40"/>
    <property type="match status" value="7"/>
</dbReference>
<evidence type="ECO:0000313" key="15">
    <source>
        <dbReference type="Proteomes" id="UP001145021"/>
    </source>
</evidence>
<dbReference type="GO" id="GO:0070840">
    <property type="term" value="F:dynein complex binding"/>
    <property type="evidence" value="ECO:0007669"/>
    <property type="project" value="UniProtKB-UniRule"/>
</dbReference>
<evidence type="ECO:0000259" key="13">
    <source>
        <dbReference type="Pfam" id="PF24951"/>
    </source>
</evidence>
<dbReference type="Gene3D" id="2.130.10.10">
    <property type="entry name" value="YVTN repeat-like/Quinoprotein amine dehydrogenase"/>
    <property type="match status" value="1"/>
</dbReference>
<keyword evidence="10 11" id="KW-0131">Cell cycle</keyword>
<evidence type="ECO:0000313" key="14">
    <source>
        <dbReference type="EMBL" id="KAJ1643796.1"/>
    </source>
</evidence>
<keyword evidence="9 11" id="KW-0206">Cytoskeleton</keyword>
<comment type="subcellular location">
    <subcellularLocation>
        <location evidence="11">Cytoplasm</location>
        <location evidence="11">Cytoskeleton</location>
    </subcellularLocation>
    <subcellularLocation>
        <location evidence="11">Cytoplasm</location>
        <location evidence="11">Cytoskeleton</location>
        <location evidence="11">Spindle pole</location>
    </subcellularLocation>
    <text evidence="11">Localizes to the plus ends of microtubules at the hyphal tip and the mitotic spindle poles.</text>
</comment>
<dbReference type="InterPro" id="IPR015943">
    <property type="entry name" value="WD40/YVTN_repeat-like_dom_sf"/>
</dbReference>
<dbReference type="InterPro" id="IPR017252">
    <property type="entry name" value="Dynein_regulator_LIS1"/>
</dbReference>
<feature type="repeat" description="WD" evidence="12">
    <location>
        <begin position="151"/>
        <end position="184"/>
    </location>
</feature>
<keyword evidence="8 11" id="KW-0175">Coiled coil</keyword>
<evidence type="ECO:0000256" key="11">
    <source>
        <dbReference type="HAMAP-Rule" id="MF_03141"/>
    </source>
</evidence>
<name>A0A9W7XIV3_9FUNG</name>
<organism evidence="14 15">
    <name type="scientific">Coemansia asiatica</name>
    <dbReference type="NCBI Taxonomy" id="1052880"/>
    <lineage>
        <taxon>Eukaryota</taxon>
        <taxon>Fungi</taxon>
        <taxon>Fungi incertae sedis</taxon>
        <taxon>Zoopagomycota</taxon>
        <taxon>Kickxellomycotina</taxon>
        <taxon>Kickxellomycetes</taxon>
        <taxon>Kickxellales</taxon>
        <taxon>Kickxellaceae</taxon>
        <taxon>Coemansia</taxon>
    </lineage>
</organism>
<evidence type="ECO:0000256" key="10">
    <source>
        <dbReference type="ARBA" id="ARBA00023306"/>
    </source>
</evidence>
<feature type="repeat" description="WD" evidence="12">
    <location>
        <begin position="235"/>
        <end position="276"/>
    </location>
</feature>
<evidence type="ECO:0000256" key="4">
    <source>
        <dbReference type="ARBA" id="ARBA00022618"/>
    </source>
</evidence>
<dbReference type="PROSITE" id="PS50294">
    <property type="entry name" value="WD_REPEATS_REGION"/>
    <property type="match status" value="6"/>
</dbReference>
<evidence type="ECO:0000256" key="7">
    <source>
        <dbReference type="ARBA" id="ARBA00022776"/>
    </source>
</evidence>
<dbReference type="InterPro" id="IPR001680">
    <property type="entry name" value="WD40_rpt"/>
</dbReference>
<comment type="similarity">
    <text evidence="11">Belongs to the WD repeat LIS1/nudF family.</text>
</comment>
<dbReference type="GO" id="GO:0005737">
    <property type="term" value="C:cytoplasm"/>
    <property type="evidence" value="ECO:0007669"/>
    <property type="project" value="UniProtKB-UniRule"/>
</dbReference>
<dbReference type="PIRSF" id="PIRSF037647">
    <property type="entry name" value="Dynein_regulator_Lis1"/>
    <property type="match status" value="1"/>
</dbReference>
<dbReference type="PANTHER" id="PTHR22847">
    <property type="entry name" value="WD40 REPEAT PROTEIN"/>
    <property type="match status" value="1"/>
</dbReference>
<accession>A0A9W7XIV3</accession>
<feature type="repeat" description="WD" evidence="12">
    <location>
        <begin position="402"/>
        <end position="436"/>
    </location>
</feature>
<feature type="repeat" description="WD" evidence="12">
    <location>
        <begin position="327"/>
        <end position="359"/>
    </location>
</feature>
<feature type="repeat" description="WD" evidence="12">
    <location>
        <begin position="194"/>
        <end position="234"/>
    </location>
</feature>
<dbReference type="InterPro" id="IPR037190">
    <property type="entry name" value="LIS1_N"/>
</dbReference>
<feature type="repeat" description="WD" evidence="12">
    <location>
        <begin position="109"/>
        <end position="150"/>
    </location>
</feature>
<dbReference type="InterPro" id="IPR036322">
    <property type="entry name" value="WD40_repeat_dom_sf"/>
</dbReference>
<dbReference type="PANTHER" id="PTHR22847:SF637">
    <property type="entry name" value="WD REPEAT DOMAIN 5B"/>
    <property type="match status" value="1"/>
</dbReference>
<dbReference type="PROSITE" id="PS50082">
    <property type="entry name" value="WD_REPEATS_2"/>
    <property type="match status" value="7"/>
</dbReference>
<dbReference type="Pfam" id="PF24951">
    <property type="entry name" value="LisH_PAC1"/>
    <property type="match status" value="1"/>
</dbReference>
<comment type="subunit">
    <text evidence="11">Self-associates. Interacts with NDL1 and dynein.</text>
</comment>
<dbReference type="PROSITE" id="PS50896">
    <property type="entry name" value="LISH"/>
    <property type="match status" value="1"/>
</dbReference>
<dbReference type="GO" id="GO:0051301">
    <property type="term" value="P:cell division"/>
    <property type="evidence" value="ECO:0007669"/>
    <property type="project" value="UniProtKB-KW"/>
</dbReference>
<dbReference type="GO" id="GO:1990234">
    <property type="term" value="C:transferase complex"/>
    <property type="evidence" value="ECO:0007669"/>
    <property type="project" value="UniProtKB-ARBA"/>
</dbReference>
<sequence>MVEHILPERQLRELQKAMLDFMQTQGYTESAQAFARETNNEGFIADPKDRHHNLLAKKWTSVIRLQRKIMELESKISKMQADIDSGAIVRRANKGTGEWLPRPPAKLKLAQHRSPITCVRFHPQYTVLATASEDMTVKIWDSEAGDFERSLKGHTKAVQDMVFDNKGAVLVTCSADLTLRVWDVANEYKCVRTLHGHDHCVSAVRFLGSDKIVSASRDKTIRIWELATGYCVRTLTGHSEWVRCVDVSADARLLCSASNDQSVRVWDPATGECKADMRGHENVVEVAKFAPVNSYACLRRLSGMPPALAEKPTTANGASDENPVSGSVSANAPGLFIVSGSRDKTLKLWDATSTQLLHTFVGHDDWVRDFVFHPSGKTLISVSDDKTMRVWDLATGRCAKTIEASEHFTTCIDFSIVSPLVATGSVDTEVSLWECR</sequence>
<evidence type="ECO:0000256" key="6">
    <source>
        <dbReference type="ARBA" id="ARBA00022737"/>
    </source>
</evidence>
<dbReference type="PROSITE" id="PS00678">
    <property type="entry name" value="WD_REPEATS_1"/>
    <property type="match status" value="5"/>
</dbReference>
<keyword evidence="2 11" id="KW-0963">Cytoplasm</keyword>
<comment type="function">
    <text evidence="11">Positively regulates the activity of the minus-end directed microtubule motor protein dynein. May enhance dynein-mediated microtubule sliding by targeting dynein to the microtubule plus end. Required for nuclear migration during vegetative growth as well as development. Required for retrograde early endosome (EE) transport from the hyphal tip. Required for localization of dynein to the mitotic spindle poles. Recruits additional proteins to the dynein complex at SPBs.</text>
</comment>
<feature type="domain" description="PAC1-like LisH-like dimerisation" evidence="13">
    <location>
        <begin position="8"/>
        <end position="42"/>
    </location>
</feature>
<keyword evidence="5 11" id="KW-0493">Microtubule</keyword>
<evidence type="ECO:0000256" key="8">
    <source>
        <dbReference type="ARBA" id="ARBA00023054"/>
    </source>
</evidence>
<dbReference type="SUPFAM" id="SSF109925">
    <property type="entry name" value="Lissencephaly-1 protein (Lis-1, PAF-AH alpha) N-terminal domain"/>
    <property type="match status" value="1"/>
</dbReference>
<dbReference type="SMART" id="SM00667">
    <property type="entry name" value="LisH"/>
    <property type="match status" value="1"/>
</dbReference>
<protein>
    <recommendedName>
        <fullName evidence="11">Nuclear distribution protein PAC1</fullName>
    </recommendedName>
    <alternativeName>
        <fullName evidence="11">Lissencephaly-1 homolog</fullName>
        <shortName evidence="11">LIS-1</shortName>
    </alternativeName>
    <alternativeName>
        <fullName evidence="11">nudF homolog</fullName>
    </alternativeName>
</protein>